<geneLocation type="plasmid" evidence="5 6">
    <name>pAUEa</name>
</geneLocation>
<keyword evidence="4" id="KW-1133">Transmembrane helix</keyword>
<dbReference type="AlphaFoldDB" id="A0A915YLU0"/>
<feature type="transmembrane region" description="Helical" evidence="4">
    <location>
        <begin position="6"/>
        <end position="27"/>
    </location>
</feature>
<reference evidence="5" key="1">
    <citation type="submission" date="2022-09" db="EMBL/GenBank/DDBJ databases">
        <title>Aureispira anguillicida sp. nov., isolated from Leptocephalus of Japanese eel Anguilla japonica.</title>
        <authorList>
            <person name="Yuasa K."/>
            <person name="Mekata T."/>
            <person name="Ikunari K."/>
        </authorList>
    </citation>
    <scope>NUCLEOTIDE SEQUENCE</scope>
    <source>
        <strain evidence="5">EL160426</strain>
        <plasmid evidence="5">pAUEa</plasmid>
    </source>
</reference>
<accession>A0A915YLU0</accession>
<gene>
    <name evidence="5" type="ORF">AsAng_0063680</name>
</gene>
<evidence type="ECO:0000256" key="4">
    <source>
        <dbReference type="SAM" id="Phobius"/>
    </source>
</evidence>
<dbReference type="PANTHER" id="PTHR43630:SF1">
    <property type="entry name" value="POLY-BETA-1,6-N-ACETYL-D-GLUCOSAMINE SYNTHASE"/>
    <property type="match status" value="1"/>
</dbReference>
<evidence type="ECO:0000313" key="6">
    <source>
        <dbReference type="Proteomes" id="UP001060919"/>
    </source>
</evidence>
<evidence type="ECO:0000256" key="1">
    <source>
        <dbReference type="ARBA" id="ARBA00006739"/>
    </source>
</evidence>
<protein>
    <submittedName>
        <fullName evidence="5">Glycosyltransferase family 2 protein</fullName>
    </submittedName>
</protein>
<dbReference type="Proteomes" id="UP001060919">
    <property type="component" value="Plasmid pAUEa"/>
</dbReference>
<evidence type="ECO:0000313" key="5">
    <source>
        <dbReference type="EMBL" id="BDS15584.1"/>
    </source>
</evidence>
<keyword evidence="2" id="KW-0328">Glycosyltransferase</keyword>
<dbReference type="InterPro" id="IPR029044">
    <property type="entry name" value="Nucleotide-diphossugar_trans"/>
</dbReference>
<dbReference type="Pfam" id="PF13641">
    <property type="entry name" value="Glyco_tranf_2_3"/>
    <property type="match status" value="1"/>
</dbReference>
<proteinExistence type="inferred from homology"/>
<keyword evidence="6" id="KW-1185">Reference proteome</keyword>
<dbReference type="PANTHER" id="PTHR43630">
    <property type="entry name" value="POLY-BETA-1,6-N-ACETYL-D-GLUCOSAMINE SYNTHASE"/>
    <property type="match status" value="1"/>
</dbReference>
<keyword evidence="5" id="KW-0614">Plasmid</keyword>
<dbReference type="KEGG" id="aup:AsAng_0063680"/>
<sequence>MLEFLFWSLLSLAVYTYVGYPIILFFLTKIKLKFVRPNQTIKKELPSLALIIPAYNELEYLDQKIKNCFELQYPSNLLKLIFVTDGSNDGSDLYLKKYEQITNYHLDERKGKIAAMNRVAPQIKADIIVFSDANAMLNKEALMEIATRFNDPKVGCVAGEKRIVVEGKSKATNAGEGFYWKYESALKNWSSQLNSAIGAAGELFAVRTELFEAPKLDTILDDFIISLSVVRKGFKIAYTKEAYALEYGSLTIQEEMKRKIRICTGGVQAIQRTLALLNPFRYPLFAFQYLSHRCLRWTITPIALVLLIPINTYLAYNEQDIYFFLGILQALFYFLGFLGFLFKTQKLQNKFLFIPFYFLMMNFSALVGMKRFFFNEQSVLWEKSQRLKTVNTESPPL</sequence>
<dbReference type="CDD" id="cd06439">
    <property type="entry name" value="CESA_like_1"/>
    <property type="match status" value="1"/>
</dbReference>
<keyword evidence="4" id="KW-0472">Membrane</keyword>
<keyword evidence="3" id="KW-0808">Transferase</keyword>
<organism evidence="5 6">
    <name type="scientific">Aureispira anguillae</name>
    <dbReference type="NCBI Taxonomy" id="2864201"/>
    <lineage>
        <taxon>Bacteria</taxon>
        <taxon>Pseudomonadati</taxon>
        <taxon>Bacteroidota</taxon>
        <taxon>Saprospiria</taxon>
        <taxon>Saprospirales</taxon>
        <taxon>Saprospiraceae</taxon>
        <taxon>Aureispira</taxon>
    </lineage>
</organism>
<evidence type="ECO:0000256" key="2">
    <source>
        <dbReference type="ARBA" id="ARBA00022676"/>
    </source>
</evidence>
<dbReference type="Gene3D" id="3.90.550.10">
    <property type="entry name" value="Spore Coat Polysaccharide Biosynthesis Protein SpsA, Chain A"/>
    <property type="match status" value="1"/>
</dbReference>
<dbReference type="SUPFAM" id="SSF53448">
    <property type="entry name" value="Nucleotide-diphospho-sugar transferases"/>
    <property type="match status" value="1"/>
</dbReference>
<dbReference type="GO" id="GO:0016757">
    <property type="term" value="F:glycosyltransferase activity"/>
    <property type="evidence" value="ECO:0007669"/>
    <property type="project" value="UniProtKB-KW"/>
</dbReference>
<feature type="transmembrane region" description="Helical" evidence="4">
    <location>
        <begin position="321"/>
        <end position="342"/>
    </location>
</feature>
<evidence type="ECO:0000256" key="3">
    <source>
        <dbReference type="ARBA" id="ARBA00022679"/>
    </source>
</evidence>
<comment type="similarity">
    <text evidence="1">Belongs to the glycosyltransferase 2 family.</text>
</comment>
<feature type="transmembrane region" description="Helical" evidence="4">
    <location>
        <begin position="294"/>
        <end position="315"/>
    </location>
</feature>
<feature type="transmembrane region" description="Helical" evidence="4">
    <location>
        <begin position="354"/>
        <end position="374"/>
    </location>
</feature>
<name>A0A915YLU0_9BACT</name>
<keyword evidence="4" id="KW-0812">Transmembrane</keyword>
<dbReference type="EMBL" id="AP026868">
    <property type="protein sequence ID" value="BDS15584.1"/>
    <property type="molecule type" value="Genomic_DNA"/>
</dbReference>